<feature type="domain" description="Response regulatory" evidence="3">
    <location>
        <begin position="5"/>
        <end position="119"/>
    </location>
</feature>
<protein>
    <submittedName>
        <fullName evidence="4">Chemotaxis protein CheY</fullName>
    </submittedName>
</protein>
<gene>
    <name evidence="4" type="ORF">LH29_02575</name>
</gene>
<dbReference type="GO" id="GO:0000160">
    <property type="term" value="P:phosphorelay signal transduction system"/>
    <property type="evidence" value="ECO:0007669"/>
    <property type="project" value="InterPro"/>
</dbReference>
<comment type="caution">
    <text evidence="4">The sequence shown here is derived from an EMBL/GenBank/DDBJ whole genome shotgun (WGS) entry which is preliminary data.</text>
</comment>
<dbReference type="PANTHER" id="PTHR44591">
    <property type="entry name" value="STRESS RESPONSE REGULATOR PROTEIN 1"/>
    <property type="match status" value="1"/>
</dbReference>
<name>A0A0D8JCX7_9BACT</name>
<dbReference type="RefSeq" id="WP_045025955.1">
    <property type="nucleotide sequence ID" value="NZ_JRHC01000001.1"/>
</dbReference>
<keyword evidence="1 2" id="KW-0597">Phosphoprotein</keyword>
<dbReference type="PROSITE" id="PS50110">
    <property type="entry name" value="RESPONSE_REGULATORY"/>
    <property type="match status" value="1"/>
</dbReference>
<proteinExistence type="predicted"/>
<dbReference type="EMBL" id="JRHC01000001">
    <property type="protein sequence ID" value="KJF44401.1"/>
    <property type="molecule type" value="Genomic_DNA"/>
</dbReference>
<dbReference type="AlphaFoldDB" id="A0A0D8JCX7"/>
<dbReference type="SMART" id="SM00448">
    <property type="entry name" value="REC"/>
    <property type="match status" value="1"/>
</dbReference>
<evidence type="ECO:0000313" key="4">
    <source>
        <dbReference type="EMBL" id="KJF44401.1"/>
    </source>
</evidence>
<dbReference type="Pfam" id="PF00072">
    <property type="entry name" value="Response_reg"/>
    <property type="match status" value="1"/>
</dbReference>
<dbReference type="Gene3D" id="3.40.720.10">
    <property type="entry name" value="Alkaline Phosphatase, subunit A"/>
    <property type="match status" value="1"/>
</dbReference>
<evidence type="ECO:0000256" key="2">
    <source>
        <dbReference type="PROSITE-ProRule" id="PRU00169"/>
    </source>
</evidence>
<sequence>MNKPRILWTDDEIDLLRAHIIFLQEKGYEVETANNGLDAIEKVEAGYFDIIFLDENMPGLTGLETLTKIKDLAPNVPVVMITKSEEENIMDEAIGAKIADYLIKPVNPKQILLTLKKNIDQKRLVTEQTTSKYQMQFAQIGMKLNDRLTFDEWKDIYRQLVYWELELSESEDSAMDQVLTMQKEEANKAFFRFIKDNYQDWFDADFEDRPMLSPDIFKHRVFPNLNDGKKTFVLVVDNLRYDQWRVISPEINTYFRTVTEELYCGILPTATMYARNAMFAGLMPSEIEKLYPQLWLDDDNEGYKNRNEEELLRKQLERFSRKESLYFEKGSGAKKERWVNDNLNNILKNDLSVMVVNFVDMISHARTEMDMIRELANNEKAYRSLTLSWFKNSSLLELLKALADENIRVVITTDHGAIRVDNPVKIIGDRETNTNLRYKLGKNLNFKSKNVFEIRDPRSIYLPSRNVSTSYVFAQGTDFFAYPNNYNYYANYYKDTFQHGGISMEELIIPIVTLDPKK</sequence>
<dbReference type="InterPro" id="IPR050595">
    <property type="entry name" value="Bact_response_regulator"/>
</dbReference>
<evidence type="ECO:0000256" key="1">
    <source>
        <dbReference type="ARBA" id="ARBA00022553"/>
    </source>
</evidence>
<dbReference type="PANTHER" id="PTHR44591:SF3">
    <property type="entry name" value="RESPONSE REGULATORY DOMAIN-CONTAINING PROTEIN"/>
    <property type="match status" value="1"/>
</dbReference>
<reference evidence="4 5" key="1">
    <citation type="submission" date="2014-09" db="EMBL/GenBank/DDBJ databases">
        <title>Draft Genome Sequence of Draconibacterium sp. JN14CK-3.</title>
        <authorList>
            <person name="Dong C."/>
            <person name="Lai Q."/>
            <person name="Shao Z."/>
        </authorList>
    </citation>
    <scope>NUCLEOTIDE SEQUENCE [LARGE SCALE GENOMIC DNA]</scope>
    <source>
        <strain evidence="4 5">JN14CK-3</strain>
    </source>
</reference>
<dbReference type="CDD" id="cd00156">
    <property type="entry name" value="REC"/>
    <property type="match status" value="1"/>
</dbReference>
<dbReference type="PATRIC" id="fig|1544798.3.peg.534"/>
<dbReference type="InterPro" id="IPR001789">
    <property type="entry name" value="Sig_transdc_resp-reg_receiver"/>
</dbReference>
<accession>A0A0D8JCX7</accession>
<dbReference type="Proteomes" id="UP000032544">
    <property type="component" value="Unassembled WGS sequence"/>
</dbReference>
<dbReference type="SUPFAM" id="SSF53649">
    <property type="entry name" value="Alkaline phosphatase-like"/>
    <property type="match status" value="1"/>
</dbReference>
<organism evidence="4 5">
    <name type="scientific">Draconibacterium sediminis</name>
    <dbReference type="NCBI Taxonomy" id="1544798"/>
    <lineage>
        <taxon>Bacteria</taxon>
        <taxon>Pseudomonadati</taxon>
        <taxon>Bacteroidota</taxon>
        <taxon>Bacteroidia</taxon>
        <taxon>Marinilabiliales</taxon>
        <taxon>Prolixibacteraceae</taxon>
        <taxon>Draconibacterium</taxon>
    </lineage>
</organism>
<dbReference type="Gene3D" id="3.40.50.2300">
    <property type="match status" value="1"/>
</dbReference>
<dbReference type="InterPro" id="IPR011006">
    <property type="entry name" value="CheY-like_superfamily"/>
</dbReference>
<dbReference type="InterPro" id="IPR017850">
    <property type="entry name" value="Alkaline_phosphatase_core_sf"/>
</dbReference>
<dbReference type="SUPFAM" id="SSF52172">
    <property type="entry name" value="CheY-like"/>
    <property type="match status" value="1"/>
</dbReference>
<dbReference type="STRING" id="1544798.LH29_02575"/>
<dbReference type="OrthoDB" id="9813025at2"/>
<evidence type="ECO:0000259" key="3">
    <source>
        <dbReference type="PROSITE" id="PS50110"/>
    </source>
</evidence>
<keyword evidence="5" id="KW-1185">Reference proteome</keyword>
<evidence type="ECO:0000313" key="5">
    <source>
        <dbReference type="Proteomes" id="UP000032544"/>
    </source>
</evidence>
<dbReference type="Pfam" id="PF08665">
    <property type="entry name" value="PglZ"/>
    <property type="match status" value="1"/>
</dbReference>
<feature type="modified residue" description="4-aspartylphosphate" evidence="2">
    <location>
        <position position="54"/>
    </location>
</feature>